<dbReference type="NCBIfam" id="TIGR02765">
    <property type="entry name" value="crypto_DASH"/>
    <property type="match status" value="1"/>
</dbReference>
<feature type="binding site" evidence="6">
    <location>
        <begin position="234"/>
        <end position="238"/>
    </location>
    <ligand>
        <name>FAD</name>
        <dbReference type="ChEBI" id="CHEBI:57692"/>
    </ligand>
</feature>
<dbReference type="InterPro" id="IPR014729">
    <property type="entry name" value="Rossmann-like_a/b/a_fold"/>
</dbReference>
<dbReference type="EMBL" id="CP000749">
    <property type="protein sequence ID" value="ABR69274.1"/>
    <property type="molecule type" value="Genomic_DNA"/>
</dbReference>
<keyword evidence="5 7" id="KW-0157">Chromophore</keyword>
<sequence length="441" mass="50960">MKLGLVWFGDDLRCADQNMLWRAVQEVDYLICLYCDEPHNNHPSRYATQGMSANRRRLLNQGLQDLALQLQALGQTLFVSSMDAATSLNLLLNEIPISHLYRNHHGGWDEQQTLNRIESRYSDVRIHLDHGLSLFTPSQLPFDIAQLPDSFSKFRRLVENLDVFTPLPALQKLPPAPTFDIQCIRPWQLKQIEDNSMFTGGERAAVDQLSDYFSTNLPSHYKETRNELDGWENSTKFSPWLAQGSLSARQIKASIDVYERDHGANESTYWIYFELLWREYFHWYATCYGKQLFLPGGLSGKQTQGSYYAERFRKWSQGNTPYPLVNACMKQLNETGFMSNRGRQIVASCLIYELGIDWRYGAAYFEEQLIDYSVGSNWGNWQYIAGVGADPRGGRHFNLQKQTEQYDPNLHFIHKWQGQIFDTQLDSVDAADWPIFPTSSN</sequence>
<gene>
    <name evidence="9" type="ordered locus">Mmwyl1_0336</name>
</gene>
<dbReference type="InterPro" id="IPR005101">
    <property type="entry name" value="Cryptochr/Photolyase_FAD-bd"/>
</dbReference>
<dbReference type="eggNOG" id="COG0415">
    <property type="taxonomic scope" value="Bacteria"/>
</dbReference>
<comment type="cofactor">
    <cofactor evidence="6 7">
        <name>FAD</name>
        <dbReference type="ChEBI" id="CHEBI:57692"/>
    </cofactor>
    <text evidence="6 7">Binds 1 FAD per subunit.</text>
</comment>
<comment type="similarity">
    <text evidence="1 7">Belongs to the DNA photolyase class-1 family.</text>
</comment>
<keyword evidence="3 6" id="KW-0285">Flavoprotein</keyword>
<comment type="cofactor">
    <cofactor evidence="7">
        <name>(6R)-5,10-methylene-5,6,7,8-tetrahydrofolate</name>
        <dbReference type="ChEBI" id="CHEBI:15636"/>
    </cofactor>
    <text evidence="7">Binds 1 5,10-methenyltetrahydrofolate (MTHF) per subunit.</text>
</comment>
<evidence type="ECO:0000259" key="8">
    <source>
        <dbReference type="PROSITE" id="PS51645"/>
    </source>
</evidence>
<evidence type="ECO:0000256" key="6">
    <source>
        <dbReference type="PIRSR" id="PIRSR602081-1"/>
    </source>
</evidence>
<dbReference type="InterPro" id="IPR036134">
    <property type="entry name" value="Crypto/Photolyase_FAD-like_sf"/>
</dbReference>
<dbReference type="SUPFAM" id="SSF48173">
    <property type="entry name" value="Cryptochrome/photolyase FAD-binding domain"/>
    <property type="match status" value="1"/>
</dbReference>
<dbReference type="KEGG" id="mmw:Mmwyl1_0336"/>
<dbReference type="Gene3D" id="1.10.579.10">
    <property type="entry name" value="DNA Cyclobutane Dipyrimidine Photolyase, subunit A, domain 3"/>
    <property type="match status" value="1"/>
</dbReference>
<protein>
    <recommendedName>
        <fullName evidence="2 7">Cryptochrome DASH</fullName>
    </recommendedName>
</protein>
<feature type="domain" description="Photolyase/cryptochrome alpha/beta" evidence="8">
    <location>
        <begin position="2"/>
        <end position="134"/>
    </location>
</feature>
<comment type="function">
    <text evidence="7">May have a photoreceptor function.</text>
</comment>
<evidence type="ECO:0000256" key="4">
    <source>
        <dbReference type="ARBA" id="ARBA00022827"/>
    </source>
</evidence>
<name>A6VS45_MARMS</name>
<dbReference type="AlphaFoldDB" id="A6VS45"/>
<dbReference type="GO" id="GO:0003913">
    <property type="term" value="F:DNA photolyase activity"/>
    <property type="evidence" value="ECO:0007669"/>
    <property type="project" value="InterPro"/>
</dbReference>
<evidence type="ECO:0000256" key="2">
    <source>
        <dbReference type="ARBA" id="ARBA00017881"/>
    </source>
</evidence>
<dbReference type="HOGENOM" id="CLU_010348_6_2_6"/>
<dbReference type="PROSITE" id="PS51645">
    <property type="entry name" value="PHR_CRY_ALPHA_BETA"/>
    <property type="match status" value="1"/>
</dbReference>
<evidence type="ECO:0000256" key="3">
    <source>
        <dbReference type="ARBA" id="ARBA00022630"/>
    </source>
</evidence>
<organism evidence="9">
    <name type="scientific">Marinomonas sp. (strain MWYL1)</name>
    <dbReference type="NCBI Taxonomy" id="400668"/>
    <lineage>
        <taxon>Bacteria</taxon>
        <taxon>Pseudomonadati</taxon>
        <taxon>Pseudomonadota</taxon>
        <taxon>Gammaproteobacteria</taxon>
        <taxon>Oceanospirillales</taxon>
        <taxon>Oceanospirillaceae</taxon>
        <taxon>Marinomonas</taxon>
    </lineage>
</organism>
<dbReference type="Pfam" id="PF03441">
    <property type="entry name" value="FAD_binding_7"/>
    <property type="match status" value="1"/>
</dbReference>
<dbReference type="GO" id="GO:0000719">
    <property type="term" value="P:photoreactive repair"/>
    <property type="evidence" value="ECO:0007669"/>
    <property type="project" value="TreeGrafter"/>
</dbReference>
<keyword evidence="4 6" id="KW-0274">FAD</keyword>
<proteinExistence type="inferred from homology"/>
<dbReference type="Gene3D" id="3.40.50.620">
    <property type="entry name" value="HUPs"/>
    <property type="match status" value="1"/>
</dbReference>
<dbReference type="Pfam" id="PF00875">
    <property type="entry name" value="DNA_photolyase"/>
    <property type="match status" value="1"/>
</dbReference>
<dbReference type="OrthoDB" id="9772484at2"/>
<evidence type="ECO:0000256" key="5">
    <source>
        <dbReference type="ARBA" id="ARBA00022991"/>
    </source>
</evidence>
<keyword evidence="9" id="KW-0456">Lyase</keyword>
<dbReference type="GO" id="GO:0071949">
    <property type="term" value="F:FAD binding"/>
    <property type="evidence" value="ECO:0007669"/>
    <property type="project" value="TreeGrafter"/>
</dbReference>
<evidence type="ECO:0000256" key="1">
    <source>
        <dbReference type="ARBA" id="ARBA00005862"/>
    </source>
</evidence>
<accession>A6VS45</accession>
<evidence type="ECO:0000256" key="7">
    <source>
        <dbReference type="RuleBase" id="RU367151"/>
    </source>
</evidence>
<dbReference type="STRING" id="400668.Mmwyl1_0336"/>
<feature type="binding site" evidence="6">
    <location>
        <position position="221"/>
    </location>
    <ligand>
        <name>FAD</name>
        <dbReference type="ChEBI" id="CHEBI:57692"/>
    </ligand>
</feature>
<dbReference type="Gene3D" id="1.25.40.80">
    <property type="match status" value="1"/>
</dbReference>
<dbReference type="PANTHER" id="PTHR11455">
    <property type="entry name" value="CRYPTOCHROME"/>
    <property type="match status" value="1"/>
</dbReference>
<dbReference type="InterPro" id="IPR006050">
    <property type="entry name" value="DNA_photolyase_N"/>
</dbReference>
<dbReference type="InterPro" id="IPR036155">
    <property type="entry name" value="Crypto/Photolyase_N_sf"/>
</dbReference>
<dbReference type="SUPFAM" id="SSF52425">
    <property type="entry name" value="Cryptochrome/photolyase, N-terminal domain"/>
    <property type="match status" value="1"/>
</dbReference>
<dbReference type="GO" id="GO:0003677">
    <property type="term" value="F:DNA binding"/>
    <property type="evidence" value="ECO:0007669"/>
    <property type="project" value="TreeGrafter"/>
</dbReference>
<dbReference type="InterPro" id="IPR014133">
    <property type="entry name" value="Cry_DASH"/>
</dbReference>
<dbReference type="PANTHER" id="PTHR11455:SF22">
    <property type="entry name" value="CRYPTOCHROME DASH"/>
    <property type="match status" value="1"/>
</dbReference>
<evidence type="ECO:0000313" key="9">
    <source>
        <dbReference type="EMBL" id="ABR69274.1"/>
    </source>
</evidence>
<reference evidence="9" key="1">
    <citation type="submission" date="2007-06" db="EMBL/GenBank/DDBJ databases">
        <title>Complete sequence of Marinomonas sp. MWYL1.</title>
        <authorList>
            <consortium name="US DOE Joint Genome Institute"/>
            <person name="Copeland A."/>
            <person name="Lucas S."/>
            <person name="Lapidus A."/>
            <person name="Barry K."/>
            <person name="Glavina del Rio T."/>
            <person name="Dalin E."/>
            <person name="Tice H."/>
            <person name="Pitluck S."/>
            <person name="Kiss H."/>
            <person name="Brettin T."/>
            <person name="Bruce D."/>
            <person name="Detter J.C."/>
            <person name="Han C."/>
            <person name="Schmutz J."/>
            <person name="Larimer F."/>
            <person name="Land M."/>
            <person name="Hauser L."/>
            <person name="Kyrpides N."/>
            <person name="Kim E."/>
            <person name="Johnston A.W.B."/>
            <person name="Todd J.D."/>
            <person name="Rogers R."/>
            <person name="Wexler M."/>
            <person name="Bond P.L."/>
            <person name="Li Y."/>
            <person name="Richardson P."/>
        </authorList>
    </citation>
    <scope>NUCLEOTIDE SEQUENCE [LARGE SCALE GENOMIC DNA]</scope>
    <source>
        <strain evidence="9">MWYL1</strain>
    </source>
</reference>
<dbReference type="InterPro" id="IPR002081">
    <property type="entry name" value="Cryptochrome/DNA_photolyase_1"/>
</dbReference>